<feature type="non-terminal residue" evidence="1">
    <location>
        <position position="59"/>
    </location>
</feature>
<name>A0A0V0Z7G7_TRIBR</name>
<proteinExistence type="predicted"/>
<dbReference type="Proteomes" id="UP000054653">
    <property type="component" value="Unassembled WGS sequence"/>
</dbReference>
<keyword evidence="2" id="KW-1185">Reference proteome</keyword>
<protein>
    <submittedName>
        <fullName evidence="1">Uncharacterized protein</fullName>
    </submittedName>
</protein>
<evidence type="ECO:0000313" key="1">
    <source>
        <dbReference type="EMBL" id="KRY08401.1"/>
    </source>
</evidence>
<sequence>MTMVRFLRALRRFISQSGRLKLLQSDNIQTFHSASRLWKLLFNNCNWKVVQDQLAKEGL</sequence>
<dbReference type="EMBL" id="JYDI01003995">
    <property type="protein sequence ID" value="KRY08401.1"/>
    <property type="molecule type" value="Genomic_DNA"/>
</dbReference>
<organism evidence="1 2">
    <name type="scientific">Trichinella britovi</name>
    <name type="common">Parasitic roundworm</name>
    <dbReference type="NCBI Taxonomy" id="45882"/>
    <lineage>
        <taxon>Eukaryota</taxon>
        <taxon>Metazoa</taxon>
        <taxon>Ecdysozoa</taxon>
        <taxon>Nematoda</taxon>
        <taxon>Enoplea</taxon>
        <taxon>Dorylaimia</taxon>
        <taxon>Trichinellida</taxon>
        <taxon>Trichinellidae</taxon>
        <taxon>Trichinella</taxon>
    </lineage>
</organism>
<accession>A0A0V0Z7G7</accession>
<gene>
    <name evidence="1" type="ORF">T03_4519</name>
</gene>
<evidence type="ECO:0000313" key="2">
    <source>
        <dbReference type="Proteomes" id="UP000054653"/>
    </source>
</evidence>
<reference evidence="1 2" key="1">
    <citation type="submission" date="2015-01" db="EMBL/GenBank/DDBJ databases">
        <title>Evolution of Trichinella species and genotypes.</title>
        <authorList>
            <person name="Korhonen P.K."/>
            <person name="Edoardo P."/>
            <person name="Giuseppe L.R."/>
            <person name="Gasser R.B."/>
        </authorList>
    </citation>
    <scope>NUCLEOTIDE SEQUENCE [LARGE SCALE GENOMIC DNA]</scope>
    <source>
        <strain evidence="1">ISS120</strain>
    </source>
</reference>
<comment type="caution">
    <text evidence="1">The sequence shown here is derived from an EMBL/GenBank/DDBJ whole genome shotgun (WGS) entry which is preliminary data.</text>
</comment>
<dbReference type="AlphaFoldDB" id="A0A0V0Z7G7"/>